<dbReference type="RefSeq" id="WP_039303118.1">
    <property type="nucleotide sequence ID" value="NZ_JQHL01000003.1"/>
</dbReference>
<gene>
    <name evidence="1" type="ORF">JV35_09155</name>
</gene>
<proteinExistence type="predicted"/>
<protein>
    <submittedName>
        <fullName evidence="1">Uncharacterized protein</fullName>
    </submittedName>
</protein>
<evidence type="ECO:0000313" key="2">
    <source>
        <dbReference type="Proteomes" id="UP000032869"/>
    </source>
</evidence>
<dbReference type="Proteomes" id="UP000032869">
    <property type="component" value="Unassembled WGS sequence"/>
</dbReference>
<organism evidence="1 2">
    <name type="scientific">Pectobacterium betavasculorum</name>
    <dbReference type="NCBI Taxonomy" id="55207"/>
    <lineage>
        <taxon>Bacteria</taxon>
        <taxon>Pseudomonadati</taxon>
        <taxon>Pseudomonadota</taxon>
        <taxon>Gammaproteobacteria</taxon>
        <taxon>Enterobacterales</taxon>
        <taxon>Pectobacteriaceae</taxon>
        <taxon>Pectobacterium</taxon>
    </lineage>
</organism>
<sequence>MANASKFQLLINGHYGVTADMAGDISKMAEEASTTIPISLAAIGNLMFHATENPDYELEDMRSDMLNIGLLMRLLGNFQVAISTTEHNADLALRNAEKEATK</sequence>
<evidence type="ECO:0000313" key="1">
    <source>
        <dbReference type="EMBL" id="KFX20269.1"/>
    </source>
</evidence>
<reference evidence="1 2" key="1">
    <citation type="submission" date="2014-08" db="EMBL/GenBank/DDBJ databases">
        <title>Genome sequences of NCPPB Pectobacterium isolates.</title>
        <authorList>
            <person name="Glover R.H."/>
            <person name="Sapp M."/>
            <person name="Elphinstone J."/>
        </authorList>
    </citation>
    <scope>NUCLEOTIDE SEQUENCE [LARGE SCALE GENOMIC DNA]</scope>
    <source>
        <strain evidence="1 2">NCPPB 2793</strain>
    </source>
</reference>
<keyword evidence="2" id="KW-1185">Reference proteome</keyword>
<comment type="caution">
    <text evidence="1">The sequence shown here is derived from an EMBL/GenBank/DDBJ whole genome shotgun (WGS) entry which is preliminary data.</text>
</comment>
<dbReference type="EMBL" id="JQHL01000003">
    <property type="protein sequence ID" value="KFX20269.1"/>
    <property type="molecule type" value="Genomic_DNA"/>
</dbReference>
<name>A0ABR4UZK4_9GAMM</name>
<accession>A0ABR4UZK4</accession>